<feature type="region of interest" description="Disordered" evidence="1">
    <location>
        <begin position="181"/>
        <end position="209"/>
    </location>
</feature>
<feature type="domain" description="CD-NTase-associated protein 12/Pycsar effector protein TIR" evidence="2">
    <location>
        <begin position="219"/>
        <end position="334"/>
    </location>
</feature>
<proteinExistence type="predicted"/>
<evidence type="ECO:0000256" key="1">
    <source>
        <dbReference type="SAM" id="MobiDB-lite"/>
    </source>
</evidence>
<dbReference type="EMBL" id="MGFR01000001">
    <property type="protein sequence ID" value="OGM10317.1"/>
    <property type="molecule type" value="Genomic_DNA"/>
</dbReference>
<accession>A0A1F7X5M5</accession>
<reference evidence="3 4" key="1">
    <citation type="journal article" date="2016" name="Nat. Commun.">
        <title>Thousands of microbial genomes shed light on interconnected biogeochemical processes in an aquifer system.</title>
        <authorList>
            <person name="Anantharaman K."/>
            <person name="Brown C.T."/>
            <person name="Hug L.A."/>
            <person name="Sharon I."/>
            <person name="Castelle C.J."/>
            <person name="Probst A.J."/>
            <person name="Thomas B.C."/>
            <person name="Singh A."/>
            <person name="Wilkins M.J."/>
            <person name="Karaoz U."/>
            <person name="Brodie E.L."/>
            <person name="Williams K.H."/>
            <person name="Hubbard S.S."/>
            <person name="Banfield J.F."/>
        </authorList>
    </citation>
    <scope>NUCLEOTIDE SEQUENCE [LARGE SCALE GENOMIC DNA]</scope>
</reference>
<gene>
    <name evidence="3" type="ORF">A2Y68_02665</name>
</gene>
<dbReference type="InterPro" id="IPR019302">
    <property type="entry name" value="CAP12/PCTIR_TIR_dom"/>
</dbReference>
<dbReference type="AlphaFoldDB" id="A0A1F7X5M5"/>
<evidence type="ECO:0000313" key="4">
    <source>
        <dbReference type="Proteomes" id="UP000176778"/>
    </source>
</evidence>
<evidence type="ECO:0000259" key="2">
    <source>
        <dbReference type="Pfam" id="PF10137"/>
    </source>
</evidence>
<dbReference type="STRING" id="1802479.A2Y68_02665"/>
<protein>
    <recommendedName>
        <fullName evidence="2">CD-NTase-associated protein 12/Pycsar effector protein TIR domain-containing protein</fullName>
    </recommendedName>
</protein>
<dbReference type="GO" id="GO:0050135">
    <property type="term" value="F:NADP+ nucleosidase activity"/>
    <property type="evidence" value="ECO:0007669"/>
    <property type="project" value="InterPro"/>
</dbReference>
<name>A0A1F7X5M5_9BACT</name>
<comment type="caution">
    <text evidence="3">The sequence shown here is derived from an EMBL/GenBank/DDBJ whole genome shotgun (WGS) entry which is preliminary data.</text>
</comment>
<sequence>MTGETGTKKFSILSQTDFPRVTLKESLVIAKALVDNFAAKSATPLDIAGAINRSPTSSDWRYLTGASVAYGLTTGGYNAKEVGLTDLGRKIIMPTEENQDKQALIKAALNPRILKSFYEKYDRNKFPREDIAINVLVGMGVPSERAKEALGILKENGNFVGILANITGNLFVQLSKTDAVGTQQPTTAPETLLEQEPQEQEESTTPIVSEPPAASQTLKVFISHGKNSKILDQIKTSLELGGFEPVVAEEEETTAIPVPKKILDQMRECQAAVISVSADKSPEEETKTSFEINQNVLIEIGTAFVLYDERVILVWDKRVKIPSNLQGLYRCEYEGDELSWEAGMKLQKALVSIKKGEKPVGEK</sequence>
<evidence type="ECO:0000313" key="3">
    <source>
        <dbReference type="EMBL" id="OGM10317.1"/>
    </source>
</evidence>
<organism evidence="3 4">
    <name type="scientific">Candidatus Woesebacteria bacterium RBG_13_46_13</name>
    <dbReference type="NCBI Taxonomy" id="1802479"/>
    <lineage>
        <taxon>Bacteria</taxon>
        <taxon>Candidatus Woeseibacteriota</taxon>
    </lineage>
</organism>
<dbReference type="Pfam" id="PF10137">
    <property type="entry name" value="CAP12-PCTIR_TIR"/>
    <property type="match status" value="1"/>
</dbReference>
<dbReference type="Proteomes" id="UP000176778">
    <property type="component" value="Unassembled WGS sequence"/>
</dbReference>